<dbReference type="GO" id="GO:0043093">
    <property type="term" value="P:FtsZ-dependent cytokinesis"/>
    <property type="evidence" value="ECO:0007669"/>
    <property type="project" value="UniProtKB-UniRule"/>
</dbReference>
<comment type="similarity">
    <text evidence="3">Belongs to the ZapB family.</text>
</comment>
<evidence type="ECO:0000313" key="5">
    <source>
        <dbReference type="Proteomes" id="UP001157439"/>
    </source>
</evidence>
<comment type="function">
    <text evidence="3">Non-essential, abundant cell division factor that is required for proper Z-ring formation. It is recruited early to the divisome by direct interaction with FtsZ, stimulating Z-ring assembly and thereby promoting cell division earlier in the cell cycle. Its recruitment to the Z-ring requires functional FtsA or ZipA.</text>
</comment>
<gene>
    <name evidence="3 4" type="primary">zapB</name>
    <name evidence="4" type="ORF">GCM10007894_00970</name>
</gene>
<protein>
    <recommendedName>
        <fullName evidence="3">Cell division protein ZapB</fullName>
    </recommendedName>
</protein>
<dbReference type="RefSeq" id="WP_095497683.1">
    <property type="nucleotide sequence ID" value="NZ_BSPO01000001.1"/>
</dbReference>
<keyword evidence="3 4" id="KW-0132">Cell division</keyword>
<dbReference type="AlphaFoldDB" id="A0AA37TSK8"/>
<reference evidence="4 5" key="1">
    <citation type="journal article" date="2014" name="Int. J. Syst. Evol. Microbiol.">
        <title>Complete genome sequence of Corynebacterium casei LMG S-19264T (=DSM 44701T), isolated from a smear-ripened cheese.</title>
        <authorList>
            <consortium name="US DOE Joint Genome Institute (JGI-PGF)"/>
            <person name="Walter F."/>
            <person name="Albersmeier A."/>
            <person name="Kalinowski J."/>
            <person name="Ruckert C."/>
        </authorList>
    </citation>
    <scope>NUCLEOTIDE SEQUENCE [LARGE SCALE GENOMIC DNA]</scope>
    <source>
        <strain evidence="4 5">NBRC 112785</strain>
    </source>
</reference>
<evidence type="ECO:0000313" key="4">
    <source>
        <dbReference type="EMBL" id="GLS82120.1"/>
    </source>
</evidence>
<proteinExistence type="inferred from homology"/>
<keyword evidence="2 3" id="KW-0717">Septation</keyword>
<sequence length="77" mass="9108">MSLELLSQLESKVQAALDTIELLKMELDEERQNNAQLKQEQQQLVEQKQELEQQLQQWNSKVNTMLDRINQEVKEAL</sequence>
<evidence type="ECO:0000256" key="3">
    <source>
        <dbReference type="HAMAP-Rule" id="MF_01196"/>
    </source>
</evidence>
<evidence type="ECO:0000256" key="1">
    <source>
        <dbReference type="ARBA" id="ARBA00023054"/>
    </source>
</evidence>
<keyword evidence="3" id="KW-0963">Cytoplasm</keyword>
<keyword evidence="5" id="KW-1185">Reference proteome</keyword>
<keyword evidence="1 3" id="KW-0175">Coiled coil</keyword>
<keyword evidence="3" id="KW-0131">Cell cycle</keyword>
<dbReference type="GO" id="GO:0000917">
    <property type="term" value="P:division septum assembly"/>
    <property type="evidence" value="ECO:0007669"/>
    <property type="project" value="UniProtKB-KW"/>
</dbReference>
<dbReference type="InterPro" id="IPR009252">
    <property type="entry name" value="Cell_div_ZapB"/>
</dbReference>
<feature type="coiled-coil region" evidence="3">
    <location>
        <begin position="6"/>
        <end position="68"/>
    </location>
</feature>
<comment type="subunit">
    <text evidence="3">Homodimer. The ends of the coiled-coil dimer bind to each other, forming polymers. Interacts with FtsZ.</text>
</comment>
<dbReference type="GO" id="GO:0005737">
    <property type="term" value="C:cytoplasm"/>
    <property type="evidence" value="ECO:0007669"/>
    <property type="project" value="UniProtKB-SubCell"/>
</dbReference>
<evidence type="ECO:0000256" key="2">
    <source>
        <dbReference type="ARBA" id="ARBA00023210"/>
    </source>
</evidence>
<dbReference type="Proteomes" id="UP001157439">
    <property type="component" value="Unassembled WGS sequence"/>
</dbReference>
<comment type="subcellular location">
    <subcellularLocation>
        <location evidence="3">Cytoplasm</location>
    </subcellularLocation>
    <text evidence="3">Localizes to the septum at mid-cell, in a FtsZ-like pattern.</text>
</comment>
<dbReference type="Pfam" id="PF06005">
    <property type="entry name" value="ZapB"/>
    <property type="match status" value="1"/>
</dbReference>
<organism evidence="4 5">
    <name type="scientific">Paraferrimonas haliotis</name>
    <dbReference type="NCBI Taxonomy" id="2013866"/>
    <lineage>
        <taxon>Bacteria</taxon>
        <taxon>Pseudomonadati</taxon>
        <taxon>Pseudomonadota</taxon>
        <taxon>Gammaproteobacteria</taxon>
        <taxon>Alteromonadales</taxon>
        <taxon>Ferrimonadaceae</taxon>
        <taxon>Paraferrimonas</taxon>
    </lineage>
</organism>
<dbReference type="Gene3D" id="1.20.5.340">
    <property type="match status" value="1"/>
</dbReference>
<dbReference type="HAMAP" id="MF_01196">
    <property type="entry name" value="ZapB"/>
    <property type="match status" value="1"/>
</dbReference>
<dbReference type="EMBL" id="BSPO01000001">
    <property type="protein sequence ID" value="GLS82120.1"/>
    <property type="molecule type" value="Genomic_DNA"/>
</dbReference>
<accession>A0AA37TSK8</accession>
<name>A0AA37TSK8_9GAMM</name>
<comment type="caution">
    <text evidence="4">The sequence shown here is derived from an EMBL/GenBank/DDBJ whole genome shotgun (WGS) entry which is preliminary data.</text>
</comment>